<keyword evidence="2" id="KW-1185">Reference proteome</keyword>
<dbReference type="Proteomes" id="UP001208570">
    <property type="component" value="Unassembled WGS sequence"/>
</dbReference>
<evidence type="ECO:0000313" key="2">
    <source>
        <dbReference type="Proteomes" id="UP001208570"/>
    </source>
</evidence>
<protein>
    <submittedName>
        <fullName evidence="1">Uncharacterized protein</fullName>
    </submittedName>
</protein>
<gene>
    <name evidence="1" type="ORF">LSH36_578g01042</name>
</gene>
<proteinExistence type="predicted"/>
<comment type="caution">
    <text evidence="1">The sequence shown here is derived from an EMBL/GenBank/DDBJ whole genome shotgun (WGS) entry which is preliminary data.</text>
</comment>
<accession>A0AAD9MX27</accession>
<sequence length="126" mass="14967">MCELIRYKTVAPARHDQLIRQRVRLLETRDTLLKLIVSLQEIRLLLNYAYRETKRCRLPWIRYRILNNITGETLAAYNQIQEMKSRHEREEILDRFCLGCVPDLYCELDGEGEDRFGDRTDAGNGH</sequence>
<evidence type="ECO:0000313" key="1">
    <source>
        <dbReference type="EMBL" id="KAK2146936.1"/>
    </source>
</evidence>
<organism evidence="1 2">
    <name type="scientific">Paralvinella palmiformis</name>
    <dbReference type="NCBI Taxonomy" id="53620"/>
    <lineage>
        <taxon>Eukaryota</taxon>
        <taxon>Metazoa</taxon>
        <taxon>Spiralia</taxon>
        <taxon>Lophotrochozoa</taxon>
        <taxon>Annelida</taxon>
        <taxon>Polychaeta</taxon>
        <taxon>Sedentaria</taxon>
        <taxon>Canalipalpata</taxon>
        <taxon>Terebellida</taxon>
        <taxon>Terebelliformia</taxon>
        <taxon>Alvinellidae</taxon>
        <taxon>Paralvinella</taxon>
    </lineage>
</organism>
<reference evidence="1" key="1">
    <citation type="journal article" date="2023" name="Mol. Biol. Evol.">
        <title>Third-Generation Sequencing Reveals the Adaptive Role of the Epigenome in Three Deep-Sea Polychaetes.</title>
        <authorList>
            <person name="Perez M."/>
            <person name="Aroh O."/>
            <person name="Sun Y."/>
            <person name="Lan Y."/>
            <person name="Juniper S.K."/>
            <person name="Young C.R."/>
            <person name="Angers B."/>
            <person name="Qian P.Y."/>
        </authorList>
    </citation>
    <scope>NUCLEOTIDE SEQUENCE</scope>
    <source>
        <strain evidence="1">P08H-3</strain>
    </source>
</reference>
<name>A0AAD9MX27_9ANNE</name>
<dbReference type="EMBL" id="JAODUP010000578">
    <property type="protein sequence ID" value="KAK2146936.1"/>
    <property type="molecule type" value="Genomic_DNA"/>
</dbReference>
<dbReference type="AlphaFoldDB" id="A0AAD9MX27"/>